<dbReference type="Proteomes" id="UP001138661">
    <property type="component" value="Unassembled WGS sequence"/>
</dbReference>
<protein>
    <submittedName>
        <fullName evidence="2">Uncharacterized protein</fullName>
    </submittedName>
</protein>
<evidence type="ECO:0000256" key="1">
    <source>
        <dbReference type="SAM" id="Phobius"/>
    </source>
</evidence>
<dbReference type="RefSeq" id="WP_219503355.1">
    <property type="nucleotide sequence ID" value="NZ_JAHXDN010000003.1"/>
</dbReference>
<keyword evidence="3" id="KW-1185">Reference proteome</keyword>
<comment type="caution">
    <text evidence="2">The sequence shown here is derived from an EMBL/GenBank/DDBJ whole genome shotgun (WGS) entry which is preliminary data.</text>
</comment>
<sequence>MVGQFLSRIKAPITLMLSSLAGPVLAGLALLVAATAVGIAPVSKLIRVYEARHDLKQGSAGWIRSISGWSVIALWLLTTWFLATIIGDWAASGDLPGAVDRSWYRLQILIEIAAAILDADP</sequence>
<organism evidence="2 3">
    <name type="scientific">Roseobacter insulae</name>
    <dbReference type="NCBI Taxonomy" id="2859783"/>
    <lineage>
        <taxon>Bacteria</taxon>
        <taxon>Pseudomonadati</taxon>
        <taxon>Pseudomonadota</taxon>
        <taxon>Alphaproteobacteria</taxon>
        <taxon>Rhodobacterales</taxon>
        <taxon>Roseobacteraceae</taxon>
        <taxon>Roseobacter</taxon>
    </lineage>
</organism>
<evidence type="ECO:0000313" key="2">
    <source>
        <dbReference type="EMBL" id="MBW4708794.1"/>
    </source>
</evidence>
<feature type="transmembrane region" description="Helical" evidence="1">
    <location>
        <begin position="20"/>
        <end position="42"/>
    </location>
</feature>
<gene>
    <name evidence="2" type="ORF">KX928_13475</name>
</gene>
<feature type="transmembrane region" description="Helical" evidence="1">
    <location>
        <begin position="62"/>
        <end position="86"/>
    </location>
</feature>
<proteinExistence type="predicted"/>
<evidence type="ECO:0000313" key="3">
    <source>
        <dbReference type="Proteomes" id="UP001138661"/>
    </source>
</evidence>
<dbReference type="AlphaFoldDB" id="A0A9X1K126"/>
<keyword evidence="1" id="KW-0812">Transmembrane</keyword>
<keyword evidence="1" id="KW-0472">Membrane</keyword>
<keyword evidence="1" id="KW-1133">Transmembrane helix</keyword>
<accession>A0A9X1K126</accession>
<reference evidence="2" key="1">
    <citation type="submission" date="2021-07" db="EMBL/GenBank/DDBJ databases">
        <title>Roseobacter insulae sp. nov., isolated from a tidal flat.</title>
        <authorList>
            <person name="Park S."/>
            <person name="Yoon J.-H."/>
        </authorList>
    </citation>
    <scope>NUCLEOTIDE SEQUENCE</scope>
    <source>
        <strain evidence="2">YSTF-M11</strain>
    </source>
</reference>
<name>A0A9X1K126_9RHOB</name>
<dbReference type="EMBL" id="JAHXDN010000003">
    <property type="protein sequence ID" value="MBW4708794.1"/>
    <property type="molecule type" value="Genomic_DNA"/>
</dbReference>